<dbReference type="Proteomes" id="UP000594261">
    <property type="component" value="Chromosome 12"/>
</dbReference>
<dbReference type="InParanoid" id="A0A7N2N4G3"/>
<protein>
    <submittedName>
        <fullName evidence="1">Uncharacterized protein</fullName>
    </submittedName>
</protein>
<organism evidence="1 2">
    <name type="scientific">Quercus lobata</name>
    <name type="common">Valley oak</name>
    <dbReference type="NCBI Taxonomy" id="97700"/>
    <lineage>
        <taxon>Eukaryota</taxon>
        <taxon>Viridiplantae</taxon>
        <taxon>Streptophyta</taxon>
        <taxon>Embryophyta</taxon>
        <taxon>Tracheophyta</taxon>
        <taxon>Spermatophyta</taxon>
        <taxon>Magnoliopsida</taxon>
        <taxon>eudicotyledons</taxon>
        <taxon>Gunneridae</taxon>
        <taxon>Pentapetalae</taxon>
        <taxon>rosids</taxon>
        <taxon>fabids</taxon>
        <taxon>Fagales</taxon>
        <taxon>Fagaceae</taxon>
        <taxon>Quercus</taxon>
    </lineage>
</organism>
<proteinExistence type="predicted"/>
<sequence length="128" mass="15356">MIKSVGHQAQMIPSLSKKLIIYLDQQRRFNSKTRLQKKDWMKLWNVKIHERLKLMLWKLAWDILPARGVLLQRFQLRNKVLHDKMGVDPIAFVRETNKAFESHWKAWKEHSLYLKNLACWNPPLLDGL</sequence>
<keyword evidence="2" id="KW-1185">Reference proteome</keyword>
<reference evidence="1" key="2">
    <citation type="submission" date="2021-01" db="UniProtKB">
        <authorList>
            <consortium name="EnsemblPlants"/>
        </authorList>
    </citation>
    <scope>IDENTIFICATION</scope>
</reference>
<dbReference type="AlphaFoldDB" id="A0A7N2N4G3"/>
<dbReference type="Gramene" id="QL12p008378:mrna">
    <property type="protein sequence ID" value="QL12p008378:mrna"/>
    <property type="gene ID" value="QL12p008378"/>
</dbReference>
<evidence type="ECO:0000313" key="1">
    <source>
        <dbReference type="EnsemblPlants" id="QL12p008378:mrna"/>
    </source>
</evidence>
<reference evidence="1 2" key="1">
    <citation type="journal article" date="2016" name="G3 (Bethesda)">
        <title>First Draft Assembly and Annotation of the Genome of a California Endemic Oak Quercus lobata Nee (Fagaceae).</title>
        <authorList>
            <person name="Sork V.L."/>
            <person name="Fitz-Gibbon S.T."/>
            <person name="Puiu D."/>
            <person name="Crepeau M."/>
            <person name="Gugger P.F."/>
            <person name="Sherman R."/>
            <person name="Stevens K."/>
            <person name="Langley C.H."/>
            <person name="Pellegrini M."/>
            <person name="Salzberg S.L."/>
        </authorList>
    </citation>
    <scope>NUCLEOTIDE SEQUENCE [LARGE SCALE GENOMIC DNA]</scope>
    <source>
        <strain evidence="1 2">cv. SW786</strain>
    </source>
</reference>
<name>A0A7N2N4G3_QUELO</name>
<dbReference type="EnsemblPlants" id="QL12p008378:mrna">
    <property type="protein sequence ID" value="QL12p008378:mrna"/>
    <property type="gene ID" value="QL12p008378"/>
</dbReference>
<evidence type="ECO:0000313" key="2">
    <source>
        <dbReference type="Proteomes" id="UP000594261"/>
    </source>
</evidence>
<accession>A0A7N2N4G3</accession>
<dbReference type="EMBL" id="LRBV02000012">
    <property type="status" value="NOT_ANNOTATED_CDS"/>
    <property type="molecule type" value="Genomic_DNA"/>
</dbReference>